<dbReference type="eggNOG" id="COG3291">
    <property type="taxonomic scope" value="Bacteria"/>
</dbReference>
<dbReference type="HOGENOM" id="CLU_428767_0_0_10"/>
<name>G5SWV8_9BACT</name>
<reference evidence="1 2" key="1">
    <citation type="submission" date="2011-03" db="EMBL/GenBank/DDBJ databases">
        <authorList>
            <person name="Weinstock G."/>
            <person name="Sodergren E."/>
            <person name="Clifton S."/>
            <person name="Fulton L."/>
            <person name="Fulton B."/>
            <person name="Courtney L."/>
            <person name="Fronick C."/>
            <person name="Harrison M."/>
            <person name="Strong C."/>
            <person name="Farmer C."/>
            <person name="Delahaunty K."/>
            <person name="Markovic C."/>
            <person name="Hall O."/>
            <person name="Minx P."/>
            <person name="Tomlinson C."/>
            <person name="Mitreva M."/>
            <person name="Hou S."/>
            <person name="Chen J."/>
            <person name="Wollam A."/>
            <person name="Pepin K.H."/>
            <person name="Johnson M."/>
            <person name="Bhonagiri V."/>
            <person name="Zhang X."/>
            <person name="Suruliraj S."/>
            <person name="Warren W."/>
            <person name="Chinwalla A."/>
            <person name="Mardis E.R."/>
            <person name="Wilson R.K."/>
        </authorList>
    </citation>
    <scope>NUCLEOTIDE SEQUENCE [LARGE SCALE GENOMIC DNA]</scope>
    <source>
        <strain evidence="1 2">YIT 11840</strain>
    </source>
</reference>
<dbReference type="PATRIC" id="fig|762968.3.peg.3393"/>
<comment type="caution">
    <text evidence="1">The sequence shown here is derived from an EMBL/GenBank/DDBJ whole genome shotgun (WGS) entry which is preliminary data.</text>
</comment>
<organism evidence="1 2">
    <name type="scientific">Paraprevotella clara YIT 11840</name>
    <dbReference type="NCBI Taxonomy" id="762968"/>
    <lineage>
        <taxon>Bacteria</taxon>
        <taxon>Pseudomonadati</taxon>
        <taxon>Bacteroidota</taxon>
        <taxon>Bacteroidia</taxon>
        <taxon>Bacteroidales</taxon>
        <taxon>Prevotellaceae</taxon>
        <taxon>Paraprevotella</taxon>
    </lineage>
</organism>
<evidence type="ECO:0000313" key="2">
    <source>
        <dbReference type="Proteomes" id="UP000003598"/>
    </source>
</evidence>
<protein>
    <submittedName>
        <fullName evidence="1">Uncharacterized protein</fullName>
    </submittedName>
</protein>
<dbReference type="EMBL" id="AFFY01000098">
    <property type="protein sequence ID" value="EHG98339.1"/>
    <property type="molecule type" value="Genomic_DNA"/>
</dbReference>
<proteinExistence type="predicted"/>
<dbReference type="STRING" id="762968.HMPREF9441_03881"/>
<dbReference type="AlphaFoldDB" id="G5SWV8"/>
<dbReference type="Proteomes" id="UP000003598">
    <property type="component" value="Unassembled WGS sequence"/>
</dbReference>
<gene>
    <name evidence="1" type="ORF">HMPREF9441_03881</name>
</gene>
<accession>G5SWV8</accession>
<evidence type="ECO:0000313" key="1">
    <source>
        <dbReference type="EMBL" id="EHG98339.1"/>
    </source>
</evidence>
<sequence>MAYGQNLDEVYSYGFDEYIEKCLDLPVVREISGGTVFRVKYEGNWTNEMKGAFEYACKIWEEQLPTSLPFDITAKIGNIRASGGQKPLSKMEIGSYQWEDQYGHLYTCLPTQVKYVVFSEYMRGYQERFIYDVDSAFFTKPDFEITYNEDMLDEFSFSLYSTPVNKYDFVTVALRDIARGLGFYWKFPANVVNKTLTVDESRCTPFEQAVNRHLSSDPFDAYKDATQGQIHLGNNMLLYAPPVWQNGISLNTFVAKSNYKITELLSYNFGKGSVIRDISDDYSDLLENFLDWNMSDYPTGDGVNQNSSVPASTSNLIEYNGVLDLTDAINTLQEQNGTSTIAESVNIPYNMTSFSINDYCEPYDHNYRPGGFLTREGVSVALLKKDGTWDIISQIIPPIPTDLKIELDKLNINDDANDYARTCDGYLRCRINRCNLNIIHVGNGYKELRLMKTRYYVLDYLPQRTELKFSGIMPAVSTHVSANEYMRDIKIGIKNLEGTERILVEQLDEGDRVPSVFEVNDFKKGYFVATVDKEFYSKFTIIAYNKNGSVRSETLEIAPLEPTESNFEVQMFRDEIQIKDTRSRSKSKHLLVSYEILPLDGYMLRPLLKGKVESPSPIIQIGSLRKGTYVLNYYDIRGQKYSAKFQRQ</sequence>
<keyword evidence="2" id="KW-1185">Reference proteome</keyword>